<evidence type="ECO:0000313" key="1">
    <source>
        <dbReference type="EMBL" id="APE43816.1"/>
    </source>
</evidence>
<proteinExistence type="predicted"/>
<keyword evidence="2" id="KW-1185">Reference proteome</keyword>
<dbReference type="OrthoDB" id="7266971at2"/>
<dbReference type="STRING" id="1917485.BOO69_10620"/>
<dbReference type="KEGG" id="suam:BOO69_10620"/>
<dbReference type="PRINTS" id="PR01996">
    <property type="entry name" value="MTP1FAMILY"/>
</dbReference>
<dbReference type="RefSeq" id="WP_071972153.1">
    <property type="nucleotide sequence ID" value="NZ_CP018076.1"/>
</dbReference>
<dbReference type="NCBIfam" id="NF047353">
    <property type="entry name" value="tube_lmo2291"/>
    <property type="match status" value="1"/>
</dbReference>
<dbReference type="InterPro" id="IPR011855">
    <property type="entry name" value="Phgtail_TP901_1"/>
</dbReference>
<dbReference type="InterPro" id="IPR022344">
    <property type="entry name" value="GTA_major-tail"/>
</dbReference>
<sequence>MAVQAGKDLLVKVDMTSDGQFETIAGLRATRVSFNAETVDVTSLDSAGGWRELLVGAGVRSAAVSGSGVFRDAGTDERARQLFFDGLTPDFQIIVPDFGVIQGPFQVTALEYAGSLNGEATFEVSLMSAGELTFTPDAPVAPEA</sequence>
<name>A0A1J0WI10_9RHOB</name>
<dbReference type="Proteomes" id="UP000181897">
    <property type="component" value="Chromosome"/>
</dbReference>
<dbReference type="Gene3D" id="4.10.410.40">
    <property type="match status" value="1"/>
</dbReference>
<reference evidence="1 2" key="1">
    <citation type="submission" date="2016-11" db="EMBL/GenBank/DDBJ databases">
        <title>Complete genome sequence of Sulfitobacter sp. AM1-D1, a toxic bacteria associated with marine dinoflagellate Alexandrium minutum in East China Sea.</title>
        <authorList>
            <person name="Yang Q."/>
            <person name="Zhang X."/>
            <person name="Tian X."/>
        </authorList>
    </citation>
    <scope>NUCLEOTIDE SEQUENCE [LARGE SCALE GENOMIC DNA]</scope>
    <source>
        <strain evidence="1 2">AM1-D1</strain>
    </source>
</reference>
<protein>
    <submittedName>
        <fullName evidence="1">Phage major tail protein, TP901-1 family</fullName>
    </submittedName>
</protein>
<accession>A0A1J0WI10</accession>
<gene>
    <name evidence="1" type="ORF">BOO69_10620</name>
</gene>
<dbReference type="NCBIfam" id="TIGR02126">
    <property type="entry name" value="phgtail_TP901_1"/>
    <property type="match status" value="1"/>
</dbReference>
<dbReference type="EMBL" id="CP018076">
    <property type="protein sequence ID" value="APE43816.1"/>
    <property type="molecule type" value="Genomic_DNA"/>
</dbReference>
<organism evidence="1 2">
    <name type="scientific">Sulfitobacter alexandrii</name>
    <dbReference type="NCBI Taxonomy" id="1917485"/>
    <lineage>
        <taxon>Bacteria</taxon>
        <taxon>Pseudomonadati</taxon>
        <taxon>Pseudomonadota</taxon>
        <taxon>Alphaproteobacteria</taxon>
        <taxon>Rhodobacterales</taxon>
        <taxon>Roseobacteraceae</taxon>
        <taxon>Sulfitobacter</taxon>
    </lineage>
</organism>
<evidence type="ECO:0000313" key="2">
    <source>
        <dbReference type="Proteomes" id="UP000181897"/>
    </source>
</evidence>
<dbReference type="Pfam" id="PF06199">
    <property type="entry name" value="Phage_tail_2"/>
    <property type="match status" value="1"/>
</dbReference>
<dbReference type="AlphaFoldDB" id="A0A1J0WI10"/>